<organism evidence="2 3">
    <name type="scientific">Streptomyces spirodelae</name>
    <dbReference type="NCBI Taxonomy" id="2812904"/>
    <lineage>
        <taxon>Bacteria</taxon>
        <taxon>Bacillati</taxon>
        <taxon>Actinomycetota</taxon>
        <taxon>Actinomycetes</taxon>
        <taxon>Kitasatosporales</taxon>
        <taxon>Streptomycetaceae</taxon>
        <taxon>Streptomyces</taxon>
    </lineage>
</organism>
<feature type="region of interest" description="Disordered" evidence="1">
    <location>
        <begin position="82"/>
        <end position="103"/>
    </location>
</feature>
<reference evidence="2 3" key="1">
    <citation type="submission" date="2021-02" db="EMBL/GenBank/DDBJ databases">
        <title>Streptomyces spirodelae sp. nov., isolated from duckweed.</title>
        <authorList>
            <person name="Saimee Y."/>
            <person name="Duangmal K."/>
        </authorList>
    </citation>
    <scope>NUCLEOTIDE SEQUENCE [LARGE SCALE GENOMIC DNA]</scope>
    <source>
        <strain evidence="2 3">DW4-2</strain>
    </source>
</reference>
<keyword evidence="3" id="KW-1185">Reference proteome</keyword>
<protein>
    <recommendedName>
        <fullName evidence="4">SRPBCC family protein</fullName>
    </recommendedName>
</protein>
<comment type="caution">
    <text evidence="2">The sequence shown here is derived from an EMBL/GenBank/DDBJ whole genome shotgun (WGS) entry which is preliminary data.</text>
</comment>
<evidence type="ECO:0000313" key="2">
    <source>
        <dbReference type="EMBL" id="MBO8189843.1"/>
    </source>
</evidence>
<evidence type="ECO:0000313" key="3">
    <source>
        <dbReference type="Proteomes" id="UP001518976"/>
    </source>
</evidence>
<proteinExistence type="predicted"/>
<gene>
    <name evidence="2" type="ORF">JW592_30995</name>
</gene>
<accession>A0ABS3X3C2</accession>
<evidence type="ECO:0008006" key="4">
    <source>
        <dbReference type="Google" id="ProtNLM"/>
    </source>
</evidence>
<dbReference type="RefSeq" id="WP_209268597.1">
    <property type="nucleotide sequence ID" value="NZ_JAFFZN010000043.1"/>
</dbReference>
<name>A0ABS3X3C2_9ACTN</name>
<dbReference type="EMBL" id="JAFFZN010000043">
    <property type="protein sequence ID" value="MBO8189843.1"/>
    <property type="molecule type" value="Genomic_DNA"/>
</dbReference>
<feature type="compositionally biased region" description="Gly residues" evidence="1">
    <location>
        <begin position="84"/>
        <end position="98"/>
    </location>
</feature>
<dbReference type="InterPro" id="IPR023393">
    <property type="entry name" value="START-like_dom_sf"/>
</dbReference>
<evidence type="ECO:0000256" key="1">
    <source>
        <dbReference type="SAM" id="MobiDB-lite"/>
    </source>
</evidence>
<sequence length="202" mass="21631">MSTESQPQTVSYDIPYGTVRSSVDGAAHTIGFELAFPHPLESVWAAVATPAGLRGWLAAADPFEPGPGGAVTLRWLNRGHEGFPDGGGAAGSPDGGGAASAEGLATPGRITAWSRRRLAEYTVDGRGSFGFTLRGSLDDDRTRVRFRNDFTGDVQSLPAALADWHQHFELLGEELRGRPTDWSTWTPARFAELRAEYALTSS</sequence>
<dbReference type="Gene3D" id="3.30.530.20">
    <property type="match status" value="1"/>
</dbReference>
<dbReference type="Proteomes" id="UP001518976">
    <property type="component" value="Unassembled WGS sequence"/>
</dbReference>
<dbReference type="SUPFAM" id="SSF55961">
    <property type="entry name" value="Bet v1-like"/>
    <property type="match status" value="1"/>
</dbReference>